<protein>
    <submittedName>
        <fullName evidence="1">Uncharacterized protein</fullName>
    </submittedName>
</protein>
<organism evidence="1">
    <name type="scientific">Arundo donax</name>
    <name type="common">Giant reed</name>
    <name type="synonym">Donax arundinaceus</name>
    <dbReference type="NCBI Taxonomy" id="35708"/>
    <lineage>
        <taxon>Eukaryota</taxon>
        <taxon>Viridiplantae</taxon>
        <taxon>Streptophyta</taxon>
        <taxon>Embryophyta</taxon>
        <taxon>Tracheophyta</taxon>
        <taxon>Spermatophyta</taxon>
        <taxon>Magnoliopsida</taxon>
        <taxon>Liliopsida</taxon>
        <taxon>Poales</taxon>
        <taxon>Poaceae</taxon>
        <taxon>PACMAD clade</taxon>
        <taxon>Arundinoideae</taxon>
        <taxon>Arundineae</taxon>
        <taxon>Arundo</taxon>
    </lineage>
</organism>
<sequence length="26" mass="2923">MCSRLEFGEREISIVLLTSKGDGLLR</sequence>
<reference evidence="1" key="2">
    <citation type="journal article" date="2015" name="Data Brief">
        <title>Shoot transcriptome of the giant reed, Arundo donax.</title>
        <authorList>
            <person name="Barrero R.A."/>
            <person name="Guerrero F.D."/>
            <person name="Moolhuijzen P."/>
            <person name="Goolsby J.A."/>
            <person name="Tidwell J."/>
            <person name="Bellgard S.E."/>
            <person name="Bellgard M.I."/>
        </authorList>
    </citation>
    <scope>NUCLEOTIDE SEQUENCE</scope>
    <source>
        <tissue evidence="1">Shoot tissue taken approximately 20 cm above the soil surface</tissue>
    </source>
</reference>
<dbReference type="EMBL" id="GBRH01167753">
    <property type="protein sequence ID" value="JAE30143.1"/>
    <property type="molecule type" value="Transcribed_RNA"/>
</dbReference>
<name>A0A0A9HB83_ARUDO</name>
<dbReference type="AlphaFoldDB" id="A0A0A9HB83"/>
<evidence type="ECO:0000313" key="1">
    <source>
        <dbReference type="EMBL" id="JAE30143.1"/>
    </source>
</evidence>
<proteinExistence type="predicted"/>
<reference evidence="1" key="1">
    <citation type="submission" date="2014-09" db="EMBL/GenBank/DDBJ databases">
        <authorList>
            <person name="Magalhaes I.L.F."/>
            <person name="Oliveira U."/>
            <person name="Santos F.R."/>
            <person name="Vidigal T.H.D.A."/>
            <person name="Brescovit A.D."/>
            <person name="Santos A.J."/>
        </authorList>
    </citation>
    <scope>NUCLEOTIDE SEQUENCE</scope>
    <source>
        <tissue evidence="1">Shoot tissue taken approximately 20 cm above the soil surface</tissue>
    </source>
</reference>
<accession>A0A0A9HB83</accession>